<keyword evidence="3" id="KW-1185">Reference proteome</keyword>
<name>A0ABU2Z3Q8_9ACTN</name>
<gene>
    <name evidence="2" type="ORF">RM704_26245</name>
</gene>
<sequence length="91" mass="9847">MPSDSKEAGRPVRTNPTGRLLVSRQTQVSNTEAGRVGVGAERLRTIACHDDSSAIHPHHHPLLLPSPPPSEPSSFRALLQALKLDKEPTRA</sequence>
<organism evidence="2 3">
    <name type="scientific">Streptomyces gottesmaniae</name>
    <dbReference type="NCBI Taxonomy" id="3075518"/>
    <lineage>
        <taxon>Bacteria</taxon>
        <taxon>Bacillati</taxon>
        <taxon>Actinomycetota</taxon>
        <taxon>Actinomycetes</taxon>
        <taxon>Kitasatosporales</taxon>
        <taxon>Streptomycetaceae</taxon>
        <taxon>Streptomyces</taxon>
    </lineage>
</organism>
<protein>
    <submittedName>
        <fullName evidence="2">Uncharacterized protein</fullName>
    </submittedName>
</protein>
<feature type="compositionally biased region" description="Basic and acidic residues" evidence="1">
    <location>
        <begin position="1"/>
        <end position="10"/>
    </location>
</feature>
<feature type="region of interest" description="Disordered" evidence="1">
    <location>
        <begin position="1"/>
        <end position="34"/>
    </location>
</feature>
<evidence type="ECO:0000313" key="3">
    <source>
        <dbReference type="Proteomes" id="UP001180737"/>
    </source>
</evidence>
<dbReference type="EMBL" id="JAVRFJ010000025">
    <property type="protein sequence ID" value="MDT0570919.1"/>
    <property type="molecule type" value="Genomic_DNA"/>
</dbReference>
<feature type="region of interest" description="Disordered" evidence="1">
    <location>
        <begin position="52"/>
        <end position="74"/>
    </location>
</feature>
<dbReference type="RefSeq" id="WP_192829549.1">
    <property type="nucleotide sequence ID" value="NZ_JAVRFJ010000025.1"/>
</dbReference>
<dbReference type="Proteomes" id="UP001180737">
    <property type="component" value="Unassembled WGS sequence"/>
</dbReference>
<proteinExistence type="predicted"/>
<evidence type="ECO:0000256" key="1">
    <source>
        <dbReference type="SAM" id="MobiDB-lite"/>
    </source>
</evidence>
<feature type="compositionally biased region" description="Polar residues" evidence="1">
    <location>
        <begin position="23"/>
        <end position="32"/>
    </location>
</feature>
<evidence type="ECO:0000313" key="2">
    <source>
        <dbReference type="EMBL" id="MDT0570919.1"/>
    </source>
</evidence>
<accession>A0ABU2Z3Q8</accession>
<comment type="caution">
    <text evidence="2">The sequence shown here is derived from an EMBL/GenBank/DDBJ whole genome shotgun (WGS) entry which is preliminary data.</text>
</comment>
<reference evidence="2" key="1">
    <citation type="submission" date="2024-05" db="EMBL/GenBank/DDBJ databases">
        <title>30 novel species of actinomycetes from the DSMZ collection.</title>
        <authorList>
            <person name="Nouioui I."/>
        </authorList>
    </citation>
    <scope>NUCLEOTIDE SEQUENCE</scope>
    <source>
        <strain evidence="2">DSM 3412</strain>
    </source>
</reference>